<gene>
    <name evidence="3" type="ORF">DMA12_43880</name>
</gene>
<dbReference type="SMART" id="SM00530">
    <property type="entry name" value="HTH_XRE"/>
    <property type="match status" value="1"/>
</dbReference>
<dbReference type="Proteomes" id="UP000286716">
    <property type="component" value="Unassembled WGS sequence"/>
</dbReference>
<dbReference type="RefSeq" id="WP_084641611.1">
    <property type="nucleotide sequence ID" value="NZ_QHHU01000103.1"/>
</dbReference>
<dbReference type="InterPro" id="IPR001387">
    <property type="entry name" value="Cro/C1-type_HTH"/>
</dbReference>
<dbReference type="InterPro" id="IPR052345">
    <property type="entry name" value="Rad_response_metalloprotease"/>
</dbReference>
<dbReference type="EMBL" id="QHHU01000103">
    <property type="protein sequence ID" value="RSM35566.1"/>
    <property type="molecule type" value="Genomic_DNA"/>
</dbReference>
<dbReference type="Gene3D" id="1.10.10.2910">
    <property type="match status" value="1"/>
</dbReference>
<dbReference type="Pfam" id="PF01381">
    <property type="entry name" value="HTH_3"/>
    <property type="match status" value="1"/>
</dbReference>
<comment type="caution">
    <text evidence="3">The sequence shown here is derived from an EMBL/GenBank/DDBJ whole genome shotgun (WGS) entry which is preliminary data.</text>
</comment>
<evidence type="ECO:0000313" key="4">
    <source>
        <dbReference type="Proteomes" id="UP000286716"/>
    </source>
</evidence>
<proteinExistence type="inferred from homology"/>
<dbReference type="PANTHER" id="PTHR43236:SF1">
    <property type="entry name" value="BLL7220 PROTEIN"/>
    <property type="match status" value="1"/>
</dbReference>
<accession>A0A428VXK7</accession>
<feature type="domain" description="HTH cro/C1-type" evidence="2">
    <location>
        <begin position="11"/>
        <end position="65"/>
    </location>
</feature>
<organism evidence="3 4">
    <name type="scientific">Amycolatopsis balhimycina DSM 5908</name>
    <dbReference type="NCBI Taxonomy" id="1081091"/>
    <lineage>
        <taxon>Bacteria</taxon>
        <taxon>Bacillati</taxon>
        <taxon>Actinomycetota</taxon>
        <taxon>Actinomycetes</taxon>
        <taxon>Pseudonocardiales</taxon>
        <taxon>Pseudonocardiaceae</taxon>
        <taxon>Amycolatopsis</taxon>
    </lineage>
</organism>
<protein>
    <submittedName>
        <fullName evidence="3">ImmA/IrrE family metallo-endopeptidase</fullName>
    </submittedName>
</protein>
<evidence type="ECO:0000259" key="2">
    <source>
        <dbReference type="PROSITE" id="PS50943"/>
    </source>
</evidence>
<dbReference type="PROSITE" id="PS50943">
    <property type="entry name" value="HTH_CROC1"/>
    <property type="match status" value="1"/>
</dbReference>
<dbReference type="AlphaFoldDB" id="A0A428VXK7"/>
<dbReference type="SUPFAM" id="SSF47413">
    <property type="entry name" value="lambda repressor-like DNA-binding domains"/>
    <property type="match status" value="1"/>
</dbReference>
<dbReference type="InterPro" id="IPR010982">
    <property type="entry name" value="Lambda_DNA-bd_dom_sf"/>
</dbReference>
<dbReference type="OrthoDB" id="9794834at2"/>
<comment type="similarity">
    <text evidence="1">Belongs to the short-chain fatty acyl-CoA assimilation regulator (ScfR) family.</text>
</comment>
<dbReference type="CDD" id="cd00093">
    <property type="entry name" value="HTH_XRE"/>
    <property type="match status" value="1"/>
</dbReference>
<keyword evidence="4" id="KW-1185">Reference proteome</keyword>
<name>A0A428VXK7_AMYBA</name>
<evidence type="ECO:0000256" key="1">
    <source>
        <dbReference type="ARBA" id="ARBA00007227"/>
    </source>
</evidence>
<sequence>MTDTAAVARMVRLVREARGWFQRDLATAADISQGFVSKIEQGLLPLTAEYLDKVAAALAVPTDLLLTSGPVGGVETTCLHHRRRSSVMSVNSMRAIEGLTYLTRLSVDGLSVDVDSVPSKHKLRRMPIAGHGAAAAVAAALRAAWDLPEGPVENLVGLLESAGVRIMRRDLGTAAQDAVSTWPAGQPPLILINRDLSPDRERFTLAHEVGHLAMHELPSEDQEKEANEFAGEFLAPASDLEPLLHGLTVRQFPKLAELKMTWKVSMAMLIQRAADLDCISASQFKSFRIRLNQYGWTRYEPGDLPAETPRHIAGLVTAQLDRHGHDIDAVAGQALMLPEPFRRHYMPLVVDELDTTAVRS</sequence>
<reference evidence="3 4" key="1">
    <citation type="submission" date="2018-05" db="EMBL/GenBank/DDBJ databases">
        <title>Evolution of GPA BGCs.</title>
        <authorList>
            <person name="Waglechner N."/>
            <person name="Wright G.D."/>
        </authorList>
    </citation>
    <scope>NUCLEOTIDE SEQUENCE [LARGE SCALE GENOMIC DNA]</scope>
    <source>
        <strain evidence="3 4">DSM 5908</strain>
    </source>
</reference>
<dbReference type="PANTHER" id="PTHR43236">
    <property type="entry name" value="ANTITOXIN HIGA1"/>
    <property type="match status" value="1"/>
</dbReference>
<dbReference type="Pfam" id="PF06114">
    <property type="entry name" value="Peptidase_M78"/>
    <property type="match status" value="1"/>
</dbReference>
<dbReference type="Gene3D" id="1.10.260.40">
    <property type="entry name" value="lambda repressor-like DNA-binding domains"/>
    <property type="match status" value="1"/>
</dbReference>
<dbReference type="GO" id="GO:0003677">
    <property type="term" value="F:DNA binding"/>
    <property type="evidence" value="ECO:0007669"/>
    <property type="project" value="InterPro"/>
</dbReference>
<evidence type="ECO:0000313" key="3">
    <source>
        <dbReference type="EMBL" id="RSM35566.1"/>
    </source>
</evidence>
<dbReference type="InterPro" id="IPR010359">
    <property type="entry name" value="IrrE_HExxH"/>
</dbReference>